<sequence length="512" mass="57766">MDKQQQIPFPDEEMFADLLTGSDGLPPDEVVGAVTPWKKAIRRILIGQVLTTITFNFYGLNYLLPLIGMILSLLGLRTLRRENRWLKGCFYLAVLRLGMLMVQLLGNTTIRVDLLMDTLPYSGQLQWAVTFLGIGLVLGTVLCLWQGLRAIRQKAGLPPDTHSGAALLIWYGVTCILAFVNYNGLILPLLMLIAYLLIIRSIFKLSHSLDEAGYLVKPSPVRLPDWTVTAVITGILAVGAAISYLFLSGYPMDWQPVETVESSERTEICEQLIQLGFPEEILEDLTDEDILACKDAVTVVVDTHSHPVNDGRQVMEGTEDHRVYRTVYDVEELQITGIAVQLSGERESWKIFHHFVWTVDPGFPGTESIQMWPAWRLSEGWWKDGEVSGQLLVDRDGQTYTASYAYLGNQGYTSNSFMFSGQPQNDLFAAFSLPRWGENKRGYVSYTVSEVSDGWIIDSWFNYSHQRSWLQYPVQSAMENQISGSWNLNGVFKEVQDALQFYPSEEGIEMLS</sequence>
<keyword evidence="1" id="KW-1133">Transmembrane helix</keyword>
<feature type="transmembrane region" description="Helical" evidence="1">
    <location>
        <begin position="160"/>
        <end position="179"/>
    </location>
</feature>
<keyword evidence="1" id="KW-0812">Transmembrane</keyword>
<reference evidence="2" key="2">
    <citation type="journal article" date="2021" name="PeerJ">
        <title>Extensive microbial diversity within the chicken gut microbiome revealed by metagenomics and culture.</title>
        <authorList>
            <person name="Gilroy R."/>
            <person name="Ravi A."/>
            <person name="Getino M."/>
            <person name="Pursley I."/>
            <person name="Horton D.L."/>
            <person name="Alikhan N.F."/>
            <person name="Baker D."/>
            <person name="Gharbi K."/>
            <person name="Hall N."/>
            <person name="Watson M."/>
            <person name="Adriaenssens E.M."/>
            <person name="Foster-Nyarko E."/>
            <person name="Jarju S."/>
            <person name="Secka A."/>
            <person name="Antonio M."/>
            <person name="Oren A."/>
            <person name="Chaudhuri R.R."/>
            <person name="La Ragione R."/>
            <person name="Hildebrand F."/>
            <person name="Pallen M.J."/>
        </authorList>
    </citation>
    <scope>NUCLEOTIDE SEQUENCE</scope>
    <source>
        <strain evidence="2">ChiBcec7-5410</strain>
    </source>
</reference>
<dbReference type="Proteomes" id="UP000824160">
    <property type="component" value="Unassembled WGS sequence"/>
</dbReference>
<protein>
    <submittedName>
        <fullName evidence="2">Uncharacterized protein</fullName>
    </submittedName>
</protein>
<accession>A0A9D1H8W6</accession>
<organism evidence="2 3">
    <name type="scientific">Candidatus Faecivivens stercoripullorum</name>
    <dbReference type="NCBI Taxonomy" id="2840805"/>
    <lineage>
        <taxon>Bacteria</taxon>
        <taxon>Bacillati</taxon>
        <taxon>Bacillota</taxon>
        <taxon>Clostridia</taxon>
        <taxon>Eubacteriales</taxon>
        <taxon>Oscillospiraceae</taxon>
        <taxon>Oscillospiraceae incertae sedis</taxon>
        <taxon>Candidatus Faecivivens</taxon>
    </lineage>
</organism>
<gene>
    <name evidence="2" type="ORF">IAC43_06780</name>
</gene>
<dbReference type="EMBL" id="DVLW01000188">
    <property type="protein sequence ID" value="HIT94874.1"/>
    <property type="molecule type" value="Genomic_DNA"/>
</dbReference>
<feature type="transmembrane region" description="Helical" evidence="1">
    <location>
        <begin position="55"/>
        <end position="76"/>
    </location>
</feature>
<comment type="caution">
    <text evidence="2">The sequence shown here is derived from an EMBL/GenBank/DDBJ whole genome shotgun (WGS) entry which is preliminary data.</text>
</comment>
<feature type="transmembrane region" description="Helical" evidence="1">
    <location>
        <begin position="88"/>
        <end position="105"/>
    </location>
</feature>
<evidence type="ECO:0000313" key="3">
    <source>
        <dbReference type="Proteomes" id="UP000824160"/>
    </source>
</evidence>
<feature type="transmembrane region" description="Helical" evidence="1">
    <location>
        <begin position="125"/>
        <end position="148"/>
    </location>
</feature>
<feature type="transmembrane region" description="Helical" evidence="1">
    <location>
        <begin position="223"/>
        <end position="247"/>
    </location>
</feature>
<proteinExistence type="predicted"/>
<reference evidence="2" key="1">
    <citation type="submission" date="2020-10" db="EMBL/GenBank/DDBJ databases">
        <authorList>
            <person name="Gilroy R."/>
        </authorList>
    </citation>
    <scope>NUCLEOTIDE SEQUENCE</scope>
    <source>
        <strain evidence="2">ChiBcec7-5410</strain>
    </source>
</reference>
<name>A0A9D1H8W6_9FIRM</name>
<evidence type="ECO:0000313" key="2">
    <source>
        <dbReference type="EMBL" id="HIT94874.1"/>
    </source>
</evidence>
<evidence type="ECO:0000256" key="1">
    <source>
        <dbReference type="SAM" id="Phobius"/>
    </source>
</evidence>
<keyword evidence="1" id="KW-0472">Membrane</keyword>
<dbReference type="AlphaFoldDB" id="A0A9D1H8W6"/>